<reference evidence="1" key="1">
    <citation type="submission" date="2023-11" db="EMBL/GenBank/DDBJ databases">
        <authorList>
            <person name="Poullet M."/>
        </authorList>
    </citation>
    <scope>NUCLEOTIDE SEQUENCE</scope>
    <source>
        <strain evidence="1">E1834</strain>
    </source>
</reference>
<comment type="caution">
    <text evidence="1">The sequence shown here is derived from an EMBL/GenBank/DDBJ whole genome shotgun (WGS) entry which is preliminary data.</text>
</comment>
<gene>
    <name evidence="1" type="ORF">MENTE1834_LOCUS28733</name>
</gene>
<name>A0ACB0ZRD3_MELEN</name>
<proteinExistence type="predicted"/>
<protein>
    <submittedName>
        <fullName evidence="1">Uncharacterized protein</fullName>
    </submittedName>
</protein>
<accession>A0ACB0ZRD3</accession>
<evidence type="ECO:0000313" key="1">
    <source>
        <dbReference type="EMBL" id="CAK5081500.1"/>
    </source>
</evidence>
<dbReference type="Proteomes" id="UP001497535">
    <property type="component" value="Unassembled WGS sequence"/>
</dbReference>
<dbReference type="EMBL" id="CAVMJV010000044">
    <property type="protein sequence ID" value="CAK5081500.1"/>
    <property type="molecule type" value="Genomic_DNA"/>
</dbReference>
<keyword evidence="2" id="KW-1185">Reference proteome</keyword>
<organism evidence="1 2">
    <name type="scientific">Meloidogyne enterolobii</name>
    <name type="common">Root-knot nematode worm</name>
    <name type="synonym">Meloidogyne mayaguensis</name>
    <dbReference type="NCBI Taxonomy" id="390850"/>
    <lineage>
        <taxon>Eukaryota</taxon>
        <taxon>Metazoa</taxon>
        <taxon>Ecdysozoa</taxon>
        <taxon>Nematoda</taxon>
        <taxon>Chromadorea</taxon>
        <taxon>Rhabditida</taxon>
        <taxon>Tylenchina</taxon>
        <taxon>Tylenchomorpha</taxon>
        <taxon>Tylenchoidea</taxon>
        <taxon>Meloidogynidae</taxon>
        <taxon>Meloidogyninae</taxon>
        <taxon>Meloidogyne</taxon>
    </lineage>
</organism>
<sequence length="592" mass="68761">MLIKYYFIGIFILQIVTLINSERLPFWQRARDQILNKVQNTNLEDFKFNDLFDLSEEKQEILQEEKEGYDTDYTYKSICFIDGKPMVVNNLDFALGRFRNAINISGWSYLEIETKGEYDPGFQAYAAGYIEGVLTQRVLHLHIQNTVKDYCKGYQNYCKKLMIFLYENMQYVKKKIDSAAKDNPYWQAVKMAYMQLTGIWHGYSSSKFNPSIQYEAHFVMLLNSNGDFYDLESKLNKTKDPADDITGGRCSGLIKVAPNNADLFISQVTMSGFQNMLRMLKLYKFGVDSILYPGHTSTFAGYPGVIYSSDDFALTSTGLAVIETTVKVWNISLYEATKTQGQILCWVRAVVANLLSRTPREWCQIFKRYNSGTYNNQWGILDYKRFTPEKPLPDSGLFYVLEQMPGHVYYQDLSLYLKEKTYFASYNIPFFKKASRISGFKAKGNEFYWFNWTDCPRAKIFARDHNKVIDLDTLTKLMRYNDYKHDEFSRCKCSPPYTAEAAISSRGDLNEPNGTYPLPGMGHVNHGALDYKGTNYELAKQLRFRAWSGPTYGNVPVFDWRTSLLAPKVKHFGHPDRWDFKPVDYRWETQLN</sequence>
<evidence type="ECO:0000313" key="2">
    <source>
        <dbReference type="Proteomes" id="UP001497535"/>
    </source>
</evidence>